<evidence type="ECO:0000313" key="3">
    <source>
        <dbReference type="Proteomes" id="UP001161325"/>
    </source>
</evidence>
<evidence type="ECO:0000313" key="2">
    <source>
        <dbReference type="EMBL" id="GLC24170.1"/>
    </source>
</evidence>
<feature type="region of interest" description="Disordered" evidence="1">
    <location>
        <begin position="1"/>
        <end position="31"/>
    </location>
</feature>
<dbReference type="EMBL" id="BRXS01000001">
    <property type="protein sequence ID" value="GLC24170.1"/>
    <property type="molecule type" value="Genomic_DNA"/>
</dbReference>
<accession>A0AA37Q022</accession>
<proteinExistence type="predicted"/>
<dbReference type="AlphaFoldDB" id="A0AA37Q022"/>
<name>A0AA37Q022_9BACT</name>
<evidence type="ECO:0000256" key="1">
    <source>
        <dbReference type="SAM" id="MobiDB-lite"/>
    </source>
</evidence>
<reference evidence="2" key="1">
    <citation type="submission" date="2022-08" db="EMBL/GenBank/DDBJ databases">
        <title>Draft genome sequencing of Roseisolibacter agri AW1220.</title>
        <authorList>
            <person name="Tobiishi Y."/>
            <person name="Tonouchi A."/>
        </authorList>
    </citation>
    <scope>NUCLEOTIDE SEQUENCE</scope>
    <source>
        <strain evidence="2">AW1220</strain>
    </source>
</reference>
<feature type="compositionally biased region" description="Low complexity" evidence="1">
    <location>
        <begin position="11"/>
        <end position="25"/>
    </location>
</feature>
<dbReference type="InterPro" id="IPR014917">
    <property type="entry name" value="DUF1800"/>
</dbReference>
<comment type="caution">
    <text evidence="2">The sequence shown here is derived from an EMBL/GenBank/DDBJ whole genome shotgun (WGS) entry which is preliminary data.</text>
</comment>
<protein>
    <recommendedName>
        <fullName evidence="4">DUF1800 domain-containing protein</fullName>
    </recommendedName>
</protein>
<feature type="compositionally biased region" description="Basic and acidic residues" evidence="1">
    <location>
        <begin position="1"/>
        <end position="10"/>
    </location>
</feature>
<dbReference type="Proteomes" id="UP001161325">
    <property type="component" value="Unassembled WGS sequence"/>
</dbReference>
<keyword evidence="3" id="KW-1185">Reference proteome</keyword>
<sequence length="554" mass="60916">MSHPLLDRDAANAAPVADAPTTDAPSSASRRDLLRGAAATAASGLASVAGVAALTDAADAQPPVTRVPQAPRTAPKRLTAQPPMLPRRFAGVDQARQPSYLLEPTHDWENWALRLARRVTLGLTPEESARAKRLGYYGYLDYQLAYEQIDDSAAEAFVARTYPSLAMTGTEMAALELGVLQQQLQDATVYRAAFSKRQLYQRMVEFWTDHFTIYYPEVGYLKTLDDREVIRKHALGNFGDLVKASAHSAAMLVYLDQNVSRRGAPNQNYARELLELHTMGVDGGYTQNDVAELSRILTGWTIRGRGEFLFSPALHDYAQKVFLGRTFPAMDSRNNTNMDGVTEGDAVLDMLIAHPSTAKFIATKMLRHLLWYEPSAAMIERVAGAYTRTGGDIKAMVRASLDFSHLQQAPAKLKRPFHFLVSALRALNPTVGTGVGTATRQLPAMGQALFQWLTPEGYPDTVEFWAGNLLPRWNAASTLSSLNSAEMQVNVTALQALNNADAIASEIGRMMFGGELQDRLREELVAYLRPAPNNATRIREALGLALASSPFQWY</sequence>
<evidence type="ECO:0008006" key="4">
    <source>
        <dbReference type="Google" id="ProtNLM"/>
    </source>
</evidence>
<gene>
    <name evidence="2" type="ORF">rosag_06830</name>
</gene>
<organism evidence="2 3">
    <name type="scientific">Roseisolibacter agri</name>
    <dbReference type="NCBI Taxonomy" id="2014610"/>
    <lineage>
        <taxon>Bacteria</taxon>
        <taxon>Pseudomonadati</taxon>
        <taxon>Gemmatimonadota</taxon>
        <taxon>Gemmatimonadia</taxon>
        <taxon>Gemmatimonadales</taxon>
        <taxon>Gemmatimonadaceae</taxon>
        <taxon>Roseisolibacter</taxon>
    </lineage>
</organism>
<dbReference type="RefSeq" id="WP_284348620.1">
    <property type="nucleotide sequence ID" value="NZ_BRXS01000001.1"/>
</dbReference>
<dbReference type="InterPro" id="IPR006311">
    <property type="entry name" value="TAT_signal"/>
</dbReference>
<feature type="region of interest" description="Disordered" evidence="1">
    <location>
        <begin position="60"/>
        <end position="81"/>
    </location>
</feature>
<dbReference type="Pfam" id="PF08811">
    <property type="entry name" value="DUF1800"/>
    <property type="match status" value="1"/>
</dbReference>
<dbReference type="PROSITE" id="PS51318">
    <property type="entry name" value="TAT"/>
    <property type="match status" value="1"/>
</dbReference>